<evidence type="ECO:0000313" key="3">
    <source>
        <dbReference type="Proteomes" id="UP000031036"/>
    </source>
</evidence>
<dbReference type="OrthoDB" id="5062115at2759"/>
<comment type="caution">
    <text evidence="2">The sequence shown here is derived from an EMBL/GenBank/DDBJ whole genome shotgun (WGS) entry which is preliminary data.</text>
</comment>
<dbReference type="PANTHER" id="PTHR11388:SF76">
    <property type="entry name" value="SOLUTE CARRIER ORGANIC ANION TRANSPORTER FAMILY MEMBER"/>
    <property type="match status" value="1"/>
</dbReference>
<reference evidence="2 3" key="1">
    <citation type="submission" date="2014-11" db="EMBL/GenBank/DDBJ databases">
        <title>Genetic blueprint of the zoonotic pathogen Toxocara canis.</title>
        <authorList>
            <person name="Zhu X.-Q."/>
            <person name="Korhonen P.K."/>
            <person name="Cai H."/>
            <person name="Young N.D."/>
            <person name="Nejsum P."/>
            <person name="von Samson-Himmelstjerna G."/>
            <person name="Boag P.R."/>
            <person name="Tan P."/>
            <person name="Li Q."/>
            <person name="Min J."/>
            <person name="Yang Y."/>
            <person name="Wang X."/>
            <person name="Fang X."/>
            <person name="Hall R.S."/>
            <person name="Hofmann A."/>
            <person name="Sternberg P.W."/>
            <person name="Jex A.R."/>
            <person name="Gasser R.B."/>
        </authorList>
    </citation>
    <scope>NUCLEOTIDE SEQUENCE [LARGE SCALE GENOMIC DNA]</scope>
    <source>
        <strain evidence="2">PN_DK_2014</strain>
    </source>
</reference>
<dbReference type="PANTHER" id="PTHR11388">
    <property type="entry name" value="ORGANIC ANION TRANSPORTER"/>
    <property type="match status" value="1"/>
</dbReference>
<evidence type="ECO:0000256" key="1">
    <source>
        <dbReference type="SAM" id="Phobius"/>
    </source>
</evidence>
<dbReference type="Proteomes" id="UP000031036">
    <property type="component" value="Unassembled WGS sequence"/>
</dbReference>
<gene>
    <name evidence="2" type="primary">SLCO3A1</name>
    <name evidence="2" type="ORF">Tcan_02152</name>
</gene>
<dbReference type="InterPro" id="IPR004156">
    <property type="entry name" value="OATP"/>
</dbReference>
<accession>A0A0B2UQG4</accession>
<dbReference type="GO" id="GO:0043252">
    <property type="term" value="P:sodium-independent organic anion transport"/>
    <property type="evidence" value="ECO:0007669"/>
    <property type="project" value="TreeGrafter"/>
</dbReference>
<evidence type="ECO:0000313" key="2">
    <source>
        <dbReference type="EMBL" id="KHN71628.1"/>
    </source>
</evidence>
<proteinExistence type="predicted"/>
<dbReference type="GO" id="GO:0015347">
    <property type="term" value="F:sodium-independent organic anion transmembrane transporter activity"/>
    <property type="evidence" value="ECO:0007669"/>
    <property type="project" value="TreeGrafter"/>
</dbReference>
<name>A0A0B2UQG4_TOXCA</name>
<keyword evidence="3" id="KW-1185">Reference proteome</keyword>
<dbReference type="AlphaFoldDB" id="A0A0B2UQG4"/>
<protein>
    <submittedName>
        <fullName evidence="2">Solute carrier organic anion transporter family member 3A1</fullName>
    </submittedName>
</protein>
<dbReference type="Pfam" id="PF03137">
    <property type="entry name" value="OATP"/>
    <property type="match status" value="1"/>
</dbReference>
<keyword evidence="1" id="KW-1133">Transmembrane helix</keyword>
<feature type="transmembrane region" description="Helical" evidence="1">
    <location>
        <begin position="7"/>
        <end position="24"/>
    </location>
</feature>
<feature type="transmembrane region" description="Helical" evidence="1">
    <location>
        <begin position="44"/>
        <end position="64"/>
    </location>
</feature>
<keyword evidence="1" id="KW-0812">Transmembrane</keyword>
<dbReference type="GO" id="GO:0016323">
    <property type="term" value="C:basolateral plasma membrane"/>
    <property type="evidence" value="ECO:0007669"/>
    <property type="project" value="TreeGrafter"/>
</dbReference>
<sequence length="138" mass="15670">MFFIRILGPVLGFVIGGITNRYYYSFDVPPGLSPRDPMWIGRWWAGFLGISVVLFGPSLALYLFPAPSKKKRDDEEDEKIVADDEKVFFHCSAYSFCFQVSAFRFFEVLISCQLLCTKKSSSSLINSIQSELNTKASR</sequence>
<dbReference type="STRING" id="6265.A0A0B2UQG4"/>
<organism evidence="2 3">
    <name type="scientific">Toxocara canis</name>
    <name type="common">Canine roundworm</name>
    <dbReference type="NCBI Taxonomy" id="6265"/>
    <lineage>
        <taxon>Eukaryota</taxon>
        <taxon>Metazoa</taxon>
        <taxon>Ecdysozoa</taxon>
        <taxon>Nematoda</taxon>
        <taxon>Chromadorea</taxon>
        <taxon>Rhabditida</taxon>
        <taxon>Spirurina</taxon>
        <taxon>Ascaridomorpha</taxon>
        <taxon>Ascaridoidea</taxon>
        <taxon>Toxocaridae</taxon>
        <taxon>Toxocara</taxon>
    </lineage>
</organism>
<dbReference type="EMBL" id="JPKZ01021594">
    <property type="protein sequence ID" value="KHN71628.1"/>
    <property type="molecule type" value="Genomic_DNA"/>
</dbReference>
<keyword evidence="1" id="KW-0472">Membrane</keyword>